<accession>A0A4U6U6B5</accession>
<evidence type="ECO:0000256" key="1">
    <source>
        <dbReference type="SAM" id="SignalP"/>
    </source>
</evidence>
<proteinExistence type="predicted"/>
<evidence type="ECO:0000313" key="3">
    <source>
        <dbReference type="Proteomes" id="UP000298652"/>
    </source>
</evidence>
<keyword evidence="1" id="KW-0732">Signal</keyword>
<organism evidence="2 3">
    <name type="scientific">Setaria viridis</name>
    <name type="common">Green bristlegrass</name>
    <name type="synonym">Setaria italica subsp. viridis</name>
    <dbReference type="NCBI Taxonomy" id="4556"/>
    <lineage>
        <taxon>Eukaryota</taxon>
        <taxon>Viridiplantae</taxon>
        <taxon>Streptophyta</taxon>
        <taxon>Embryophyta</taxon>
        <taxon>Tracheophyta</taxon>
        <taxon>Spermatophyta</taxon>
        <taxon>Magnoliopsida</taxon>
        <taxon>Liliopsida</taxon>
        <taxon>Poales</taxon>
        <taxon>Poaceae</taxon>
        <taxon>PACMAD clade</taxon>
        <taxon>Panicoideae</taxon>
        <taxon>Panicodae</taxon>
        <taxon>Paniceae</taxon>
        <taxon>Cenchrinae</taxon>
        <taxon>Setaria</taxon>
    </lineage>
</organism>
<dbReference type="AlphaFoldDB" id="A0A4U6U6B5"/>
<gene>
    <name evidence="2" type="ORF">SEVIR_6G212566v2</name>
</gene>
<protein>
    <submittedName>
        <fullName evidence="2">Uncharacterized protein</fullName>
    </submittedName>
</protein>
<sequence>MEPWLLFLQAILLKVCICFRCKDHSTSSMD</sequence>
<reference evidence="2" key="1">
    <citation type="submission" date="2019-03" db="EMBL/GenBank/DDBJ databases">
        <title>WGS assembly of Setaria viridis.</title>
        <authorList>
            <person name="Huang P."/>
            <person name="Jenkins J."/>
            <person name="Grimwood J."/>
            <person name="Barry K."/>
            <person name="Healey A."/>
            <person name="Mamidi S."/>
            <person name="Sreedasyam A."/>
            <person name="Shu S."/>
            <person name="Feldman M."/>
            <person name="Wu J."/>
            <person name="Yu Y."/>
            <person name="Chen C."/>
            <person name="Johnson J."/>
            <person name="Rokhsar D."/>
            <person name="Baxter I."/>
            <person name="Schmutz J."/>
            <person name="Brutnell T."/>
            <person name="Kellogg E."/>
        </authorList>
    </citation>
    <scope>NUCLEOTIDE SEQUENCE [LARGE SCALE GENOMIC DNA]</scope>
</reference>
<dbReference type="Gramene" id="TKW11118">
    <property type="protein sequence ID" value="TKW11118"/>
    <property type="gene ID" value="SEVIR_6G212566v2"/>
</dbReference>
<name>A0A4U6U6B5_SETVI</name>
<feature type="chain" id="PRO_5020910469" evidence="1">
    <location>
        <begin position="19"/>
        <end position="30"/>
    </location>
</feature>
<keyword evidence="3" id="KW-1185">Reference proteome</keyword>
<evidence type="ECO:0000313" key="2">
    <source>
        <dbReference type="EMBL" id="TKW11118.1"/>
    </source>
</evidence>
<dbReference type="EMBL" id="CM016557">
    <property type="protein sequence ID" value="TKW11118.1"/>
    <property type="molecule type" value="Genomic_DNA"/>
</dbReference>
<feature type="signal peptide" evidence="1">
    <location>
        <begin position="1"/>
        <end position="18"/>
    </location>
</feature>
<dbReference type="Proteomes" id="UP000298652">
    <property type="component" value="Chromosome 6"/>
</dbReference>